<keyword evidence="5 6" id="KW-0808">Transferase</keyword>
<dbReference type="InterPro" id="IPR011270">
    <property type="entry name" value="Pur_Nuc_Pase_Ino/Guo-sp"/>
</dbReference>
<dbReference type="Gene3D" id="3.40.50.1580">
    <property type="entry name" value="Nucleoside phosphorylase domain"/>
    <property type="match status" value="1"/>
</dbReference>
<evidence type="ECO:0000256" key="5">
    <source>
        <dbReference type="ARBA" id="ARBA00022679"/>
    </source>
</evidence>
<evidence type="ECO:0000256" key="2">
    <source>
        <dbReference type="ARBA" id="ARBA00006751"/>
    </source>
</evidence>
<organism evidence="8 9">
    <name type="scientific">Hymenobacter canadensis</name>
    <dbReference type="NCBI Taxonomy" id="2999067"/>
    <lineage>
        <taxon>Bacteria</taxon>
        <taxon>Pseudomonadati</taxon>
        <taxon>Bacteroidota</taxon>
        <taxon>Cytophagia</taxon>
        <taxon>Cytophagales</taxon>
        <taxon>Hymenobacteraceae</taxon>
        <taxon>Hymenobacter</taxon>
    </lineage>
</organism>
<keyword evidence="4 6" id="KW-0328">Glycosyltransferase</keyword>
<comment type="pathway">
    <text evidence="1 6">Purine metabolism; purine nucleoside salvage.</text>
</comment>
<dbReference type="CDD" id="cd09009">
    <property type="entry name" value="PNP-EcPNPII_like"/>
    <property type="match status" value="1"/>
</dbReference>
<evidence type="ECO:0000256" key="4">
    <source>
        <dbReference type="ARBA" id="ARBA00022676"/>
    </source>
</evidence>
<dbReference type="InterPro" id="IPR018099">
    <property type="entry name" value="Purine_phosphorylase-2_CS"/>
</dbReference>
<dbReference type="EC" id="2.4.2.1" evidence="6"/>
<comment type="similarity">
    <text evidence="2 6">Belongs to the PNP/MTAP phosphorylase family.</text>
</comment>
<dbReference type="InterPro" id="IPR011268">
    <property type="entry name" value="Purine_phosphorylase"/>
</dbReference>
<evidence type="ECO:0000313" key="8">
    <source>
        <dbReference type="EMBL" id="WBA42182.1"/>
    </source>
</evidence>
<evidence type="ECO:0000259" key="7">
    <source>
        <dbReference type="Pfam" id="PF01048"/>
    </source>
</evidence>
<accession>A0ABY7LP34</accession>
<feature type="domain" description="Nucleoside phosphorylase" evidence="7">
    <location>
        <begin position="22"/>
        <end position="270"/>
    </location>
</feature>
<gene>
    <name evidence="8" type="ORF">O3303_01180</name>
</gene>
<dbReference type="InterPro" id="IPR035994">
    <property type="entry name" value="Nucleoside_phosphorylase_sf"/>
</dbReference>
<name>A0ABY7LP34_9BACT</name>
<sequence length="273" mass="29829">MQHLHEAANHIRPLLQGFEPEFGIILGTGLGALVKDLTIHHTIPYASIPNFPVSTVESHSGNLLAAELGGRKVLVMQGRFHFYEGYTMEQVVLPVRVMKMLGIRKLFVSNAAGGLHPDMNYSDLMLIDDHINLQPTNPLIGKNLDELGARFPDMLEPYDARLLRQAEETARSLGFADKVRRGVYVSVPGPMLETPAEYRYLRTIGADAVGMSTVPEVIAAVHMGLPVLAISVITDLCSPGKLKRVEIADILRVAAAAEPRLTALLQAVIAQQD</sequence>
<dbReference type="PANTHER" id="PTHR11904:SF9">
    <property type="entry name" value="PURINE NUCLEOSIDE PHOSPHORYLASE-RELATED"/>
    <property type="match status" value="1"/>
</dbReference>
<dbReference type="EMBL" id="CP114767">
    <property type="protein sequence ID" value="WBA42182.1"/>
    <property type="molecule type" value="Genomic_DNA"/>
</dbReference>
<dbReference type="NCBIfam" id="TIGR01697">
    <property type="entry name" value="PNPH-PUNA-XAPA"/>
    <property type="match status" value="1"/>
</dbReference>
<comment type="function">
    <text evidence="6">The purine nucleoside phosphorylases catalyze the phosphorolytic breakdown of the N-glycosidic bond in the beta-(deoxy)ribonucleoside molecules, with the formation of the corresponding free purine bases and pentose-1-phosphate.</text>
</comment>
<dbReference type="PIRSF" id="PIRSF000477">
    <property type="entry name" value="PurNPase"/>
    <property type="match status" value="1"/>
</dbReference>
<comment type="subunit">
    <text evidence="3">Homotrimer.</text>
</comment>
<dbReference type="GO" id="GO:0004731">
    <property type="term" value="F:purine-nucleoside phosphorylase activity"/>
    <property type="evidence" value="ECO:0007669"/>
    <property type="project" value="UniProtKB-EC"/>
</dbReference>
<evidence type="ECO:0000256" key="3">
    <source>
        <dbReference type="ARBA" id="ARBA00011233"/>
    </source>
</evidence>
<evidence type="ECO:0000256" key="6">
    <source>
        <dbReference type="PIRNR" id="PIRNR000477"/>
    </source>
</evidence>
<proteinExistence type="inferred from homology"/>
<reference evidence="8 9" key="1">
    <citation type="submission" date="2022-12" db="EMBL/GenBank/DDBJ databases">
        <title>Hymenobacter canadensis sp. nov. isolated from lake water of the Cambridge Bay, Canada.</title>
        <authorList>
            <person name="Kim W.H."/>
            <person name="Lee Y.M."/>
        </authorList>
    </citation>
    <scope>NUCLEOTIDE SEQUENCE [LARGE SCALE GENOMIC DNA]</scope>
    <source>
        <strain evidence="8 9">PAMC 29467</strain>
    </source>
</reference>
<dbReference type="Proteomes" id="UP001211005">
    <property type="component" value="Chromosome"/>
</dbReference>
<dbReference type="PROSITE" id="PS01240">
    <property type="entry name" value="PNP_MTAP_2"/>
    <property type="match status" value="1"/>
</dbReference>
<dbReference type="RefSeq" id="WP_269560241.1">
    <property type="nucleotide sequence ID" value="NZ_CP114767.1"/>
</dbReference>
<dbReference type="SUPFAM" id="SSF53167">
    <property type="entry name" value="Purine and uridine phosphorylases"/>
    <property type="match status" value="1"/>
</dbReference>
<dbReference type="NCBIfam" id="NF006054">
    <property type="entry name" value="PRK08202.1"/>
    <property type="match status" value="1"/>
</dbReference>
<dbReference type="NCBIfam" id="TIGR01700">
    <property type="entry name" value="PNPH"/>
    <property type="match status" value="1"/>
</dbReference>
<dbReference type="InterPro" id="IPR000845">
    <property type="entry name" value="Nucleoside_phosphorylase_d"/>
</dbReference>
<keyword evidence="9" id="KW-1185">Reference proteome</keyword>
<evidence type="ECO:0000313" key="9">
    <source>
        <dbReference type="Proteomes" id="UP001211005"/>
    </source>
</evidence>
<protein>
    <recommendedName>
        <fullName evidence="6">Purine nucleoside phosphorylase</fullName>
        <ecNumber evidence="6">2.4.2.1</ecNumber>
    </recommendedName>
    <alternativeName>
        <fullName evidence="6">Inosine-guanosine phosphorylase</fullName>
    </alternativeName>
</protein>
<evidence type="ECO:0000256" key="1">
    <source>
        <dbReference type="ARBA" id="ARBA00005058"/>
    </source>
</evidence>
<dbReference type="Pfam" id="PF01048">
    <property type="entry name" value="PNP_UDP_1"/>
    <property type="match status" value="1"/>
</dbReference>
<dbReference type="PANTHER" id="PTHR11904">
    <property type="entry name" value="METHYLTHIOADENOSINE/PURINE NUCLEOSIDE PHOSPHORYLASE"/>
    <property type="match status" value="1"/>
</dbReference>